<evidence type="ECO:0000313" key="3">
    <source>
        <dbReference type="Proteomes" id="UP000248886"/>
    </source>
</evidence>
<dbReference type="InterPro" id="IPR034154">
    <property type="entry name" value="TOPRIM_DnaG/twinkle"/>
</dbReference>
<dbReference type="CDD" id="cd01029">
    <property type="entry name" value="TOPRIM_primases"/>
    <property type="match status" value="1"/>
</dbReference>
<dbReference type="AlphaFoldDB" id="A0A2W1K6A9"/>
<protein>
    <submittedName>
        <fullName evidence="2">Topoisomerase</fullName>
    </submittedName>
</protein>
<dbReference type="Pfam" id="PF13362">
    <property type="entry name" value="Toprim_3"/>
    <property type="match status" value="1"/>
</dbReference>
<dbReference type="InterPro" id="IPR006171">
    <property type="entry name" value="TOPRIM_dom"/>
</dbReference>
<dbReference type="Proteomes" id="UP000248886">
    <property type="component" value="Unassembled WGS sequence"/>
</dbReference>
<dbReference type="GO" id="GO:0016853">
    <property type="term" value="F:isomerase activity"/>
    <property type="evidence" value="ECO:0007669"/>
    <property type="project" value="UniProtKB-KW"/>
</dbReference>
<evidence type="ECO:0000259" key="1">
    <source>
        <dbReference type="Pfam" id="PF13362"/>
    </source>
</evidence>
<reference evidence="2 3" key="1">
    <citation type="submission" date="2018-06" db="EMBL/GenBank/DDBJ databases">
        <title>Draft sequence of Acidithiobacillus ferrooxidans CCM 4253.</title>
        <authorList>
            <person name="Moya-Beltran A."/>
            <person name="Castro M."/>
            <person name="Covarrubias P.C."/>
            <person name="Issotta F."/>
            <person name="Janiczek O."/>
            <person name="Mandl M."/>
            <person name="Kucera J."/>
            <person name="Quatrini R."/>
        </authorList>
    </citation>
    <scope>NUCLEOTIDE SEQUENCE [LARGE SCALE GENOMIC DNA]</scope>
    <source>
        <strain evidence="2 3">CCM 4253</strain>
    </source>
</reference>
<evidence type="ECO:0000313" key="2">
    <source>
        <dbReference type="EMBL" id="PZD82000.1"/>
    </source>
</evidence>
<dbReference type="EMBL" id="QKQP01000001">
    <property type="protein sequence ID" value="PZD82000.1"/>
    <property type="molecule type" value="Genomic_DNA"/>
</dbReference>
<name>A0A2W1K6A9_ACIFR</name>
<comment type="caution">
    <text evidence="2">The sequence shown here is derived from an EMBL/GenBank/DDBJ whole genome shotgun (WGS) entry which is preliminary data.</text>
</comment>
<organism evidence="2 3">
    <name type="scientific">Acidithiobacillus ferrooxidans</name>
    <name type="common">Thiobacillus ferrooxidans</name>
    <dbReference type="NCBI Taxonomy" id="920"/>
    <lineage>
        <taxon>Bacteria</taxon>
        <taxon>Pseudomonadati</taxon>
        <taxon>Pseudomonadota</taxon>
        <taxon>Acidithiobacillia</taxon>
        <taxon>Acidithiobacillales</taxon>
        <taxon>Acidithiobacillaceae</taxon>
        <taxon>Acidithiobacillus</taxon>
    </lineage>
</organism>
<proteinExistence type="predicted"/>
<feature type="domain" description="Toprim" evidence="1">
    <location>
        <begin position="220"/>
        <end position="309"/>
    </location>
</feature>
<gene>
    <name evidence="2" type="ORF">DN052_02785</name>
</gene>
<keyword evidence="2" id="KW-0413">Isomerase</keyword>
<sequence>MSPSLLAGMPLRSGRGSRATEEAAMADNPLVAFQEAMRAAGVFLAADAHITPDGQLHRARAADDKPGALSIWYNFHPDAPASGVAGNWRTGHSVKWCSKRLSALTSAERETLRRRIEQERAEAQAETERRHADAAARALRIWTDSAPANPNHAYLTRKGIPAGIARQRGDMLILPITGFDGDLRGVQTISPTGEKRFTKGMQKQGAFIRTDGMPSPDTRLLICEGWATAQTLAALSPGAVVIAALDAGNLQAVAVEARRRFPCIDLVIAADADAVGLEKAKAAATASRARWIWPRFPEDAPAGLTDFNDWRVWRKRQVAS</sequence>
<accession>A0A2W1K6A9</accession>